<evidence type="ECO:0000313" key="1">
    <source>
        <dbReference type="EMBL" id="GIY76850.1"/>
    </source>
</evidence>
<gene>
    <name evidence="1" type="ORF">CDAR_387711</name>
</gene>
<sequence length="95" mass="10820">MNPNDSEKRRARGGGRVFTSSTYLYLMLCTQWLIQWQKHISLFSPSRSLGGTRVHKRKGCSKRTAPQAVELATLQQNGRRRTDGNYCGNTCKSRD</sequence>
<evidence type="ECO:0000313" key="2">
    <source>
        <dbReference type="Proteomes" id="UP001054837"/>
    </source>
</evidence>
<comment type="caution">
    <text evidence="1">The sequence shown here is derived from an EMBL/GenBank/DDBJ whole genome shotgun (WGS) entry which is preliminary data.</text>
</comment>
<accession>A0AAV4W478</accession>
<protein>
    <submittedName>
        <fullName evidence="1">Uncharacterized protein</fullName>
    </submittedName>
</protein>
<proteinExistence type="predicted"/>
<reference evidence="1 2" key="1">
    <citation type="submission" date="2021-06" db="EMBL/GenBank/DDBJ databases">
        <title>Caerostris darwini draft genome.</title>
        <authorList>
            <person name="Kono N."/>
            <person name="Arakawa K."/>
        </authorList>
    </citation>
    <scope>NUCLEOTIDE SEQUENCE [LARGE SCALE GENOMIC DNA]</scope>
</reference>
<keyword evidence="2" id="KW-1185">Reference proteome</keyword>
<organism evidence="1 2">
    <name type="scientific">Caerostris darwini</name>
    <dbReference type="NCBI Taxonomy" id="1538125"/>
    <lineage>
        <taxon>Eukaryota</taxon>
        <taxon>Metazoa</taxon>
        <taxon>Ecdysozoa</taxon>
        <taxon>Arthropoda</taxon>
        <taxon>Chelicerata</taxon>
        <taxon>Arachnida</taxon>
        <taxon>Araneae</taxon>
        <taxon>Araneomorphae</taxon>
        <taxon>Entelegynae</taxon>
        <taxon>Araneoidea</taxon>
        <taxon>Araneidae</taxon>
        <taxon>Caerostris</taxon>
    </lineage>
</organism>
<dbReference type="Proteomes" id="UP001054837">
    <property type="component" value="Unassembled WGS sequence"/>
</dbReference>
<dbReference type="AlphaFoldDB" id="A0AAV4W478"/>
<name>A0AAV4W478_9ARAC</name>
<dbReference type="EMBL" id="BPLQ01014054">
    <property type="protein sequence ID" value="GIY76850.1"/>
    <property type="molecule type" value="Genomic_DNA"/>
</dbReference>